<sequence length="386" mass="41495">MRVAFVCTDPGIPVFGSKGGSIHVQEVLRGMLARGCEVVLFARRLGGEVPRGLGAVTIRQLSKAPSGQTEERERFLFEANDELHAMLAAEPGLDMVYERHALWSFAAMEYAQKADIPGVLEVNAPLVEEQQRFRALTLVEQAETAAARCFAAAGAMLAVSRPLAAWLEKRPGAAGRVHVVPNGVETSRFGPGVNAALPAPGMVTIGFVGSLRPWHGVEQLVAAFLRLRREGLPARLLIVGDGPMRERIESECAGEGDSIVLAGAVSPERVPGLLASMDIAVAPYPAMDSFYFSPLKLYEYMAAGVAIVASAAGQVREVIDEGRTGLLYAPDDSDALAAALRRLVADATLRQQLGKNARTVAVCEHQWQHVVDRIFDHAEQCRRAAV</sequence>
<evidence type="ECO:0000313" key="2">
    <source>
        <dbReference type="EMBL" id="VAX41626.1"/>
    </source>
</evidence>
<dbReference type="PANTHER" id="PTHR45947">
    <property type="entry name" value="SULFOQUINOVOSYL TRANSFERASE SQD2"/>
    <property type="match status" value="1"/>
</dbReference>
<dbReference type="SUPFAM" id="SSF53756">
    <property type="entry name" value="UDP-Glycosyltransferase/glycogen phosphorylase"/>
    <property type="match status" value="1"/>
</dbReference>
<dbReference type="Pfam" id="PF13439">
    <property type="entry name" value="Glyco_transf_4"/>
    <property type="match status" value="1"/>
</dbReference>
<dbReference type="CDD" id="cd03801">
    <property type="entry name" value="GT4_PimA-like"/>
    <property type="match status" value="1"/>
</dbReference>
<dbReference type="PANTHER" id="PTHR45947:SF3">
    <property type="entry name" value="SULFOQUINOVOSYL TRANSFERASE SQD2"/>
    <property type="match status" value="1"/>
</dbReference>
<reference evidence="2" key="1">
    <citation type="submission" date="2018-06" db="EMBL/GenBank/DDBJ databases">
        <authorList>
            <person name="Zhirakovskaya E."/>
        </authorList>
    </citation>
    <scope>NUCLEOTIDE SEQUENCE</scope>
</reference>
<dbReference type="EMBL" id="UOGK01000571">
    <property type="protein sequence ID" value="VAX41626.1"/>
    <property type="molecule type" value="Genomic_DNA"/>
</dbReference>
<dbReference type="GO" id="GO:0016757">
    <property type="term" value="F:glycosyltransferase activity"/>
    <property type="evidence" value="ECO:0007669"/>
    <property type="project" value="TreeGrafter"/>
</dbReference>
<dbReference type="InterPro" id="IPR050194">
    <property type="entry name" value="Glycosyltransferase_grp1"/>
</dbReference>
<evidence type="ECO:0000259" key="1">
    <source>
        <dbReference type="Pfam" id="PF13439"/>
    </source>
</evidence>
<dbReference type="Pfam" id="PF13692">
    <property type="entry name" value="Glyco_trans_1_4"/>
    <property type="match status" value="1"/>
</dbReference>
<dbReference type="Gene3D" id="3.40.50.2000">
    <property type="entry name" value="Glycogen Phosphorylase B"/>
    <property type="match status" value="2"/>
</dbReference>
<name>A0A3B1DFP2_9ZZZZ</name>
<gene>
    <name evidence="2" type="ORF">MNBD_PLANCTO03-2305</name>
</gene>
<dbReference type="AlphaFoldDB" id="A0A3B1DFP2"/>
<dbReference type="InterPro" id="IPR028098">
    <property type="entry name" value="Glyco_trans_4-like_N"/>
</dbReference>
<feature type="domain" description="Glycosyltransferase subfamily 4-like N-terminal" evidence="1">
    <location>
        <begin position="19"/>
        <end position="188"/>
    </location>
</feature>
<proteinExistence type="predicted"/>
<protein>
    <recommendedName>
        <fullName evidence="1">Glycosyltransferase subfamily 4-like N-terminal domain-containing protein</fullName>
    </recommendedName>
</protein>
<organism evidence="2">
    <name type="scientific">hydrothermal vent metagenome</name>
    <dbReference type="NCBI Taxonomy" id="652676"/>
    <lineage>
        <taxon>unclassified sequences</taxon>
        <taxon>metagenomes</taxon>
        <taxon>ecological metagenomes</taxon>
    </lineage>
</organism>
<accession>A0A3B1DFP2</accession>